<dbReference type="Proteomes" id="UP000836387">
    <property type="component" value="Unassembled WGS sequence"/>
</dbReference>
<accession>A0ACA9UBV0</accession>
<gene>
    <name evidence="1" type="ORF">CRV2_00016909</name>
</gene>
<protein>
    <submittedName>
        <fullName evidence="1">Uncharacterized protein</fullName>
    </submittedName>
</protein>
<organism evidence="1 2">
    <name type="scientific">Clonostachys rosea f. rosea IK726</name>
    <dbReference type="NCBI Taxonomy" id="1349383"/>
    <lineage>
        <taxon>Eukaryota</taxon>
        <taxon>Fungi</taxon>
        <taxon>Dikarya</taxon>
        <taxon>Ascomycota</taxon>
        <taxon>Pezizomycotina</taxon>
        <taxon>Sordariomycetes</taxon>
        <taxon>Hypocreomycetidae</taxon>
        <taxon>Hypocreales</taxon>
        <taxon>Bionectriaceae</taxon>
        <taxon>Clonostachys</taxon>
    </lineage>
</organism>
<sequence length="108" mass="12345">MGIGLVNPESGDAQRIFVLESLLSLQQTRQLKNVRWAREIVEAVWKMRDLQGPEYMGGWYDIGRVECYGPFKFVGMPWQCRDLLGDVTVGSVNITENNATLVRNREIN</sequence>
<comment type="caution">
    <text evidence="1">The sequence shown here is derived from an EMBL/GenBank/DDBJ whole genome shotgun (WGS) entry which is preliminary data.</text>
</comment>
<keyword evidence="2" id="KW-1185">Reference proteome</keyword>
<name>A0ACA9UBV0_BIOOC</name>
<evidence type="ECO:0000313" key="2">
    <source>
        <dbReference type="Proteomes" id="UP000836387"/>
    </source>
</evidence>
<evidence type="ECO:0000313" key="1">
    <source>
        <dbReference type="EMBL" id="CAG9950648.1"/>
    </source>
</evidence>
<reference evidence="1" key="1">
    <citation type="submission" date="2020-04" db="EMBL/GenBank/DDBJ databases">
        <authorList>
            <person name="Broberg M."/>
        </authorList>
    </citation>
    <scope>NUCLEOTIDE SEQUENCE</scope>
</reference>
<proteinExistence type="predicted"/>
<dbReference type="EMBL" id="CADEHS020000188">
    <property type="protein sequence ID" value="CAG9950648.1"/>
    <property type="molecule type" value="Genomic_DNA"/>
</dbReference>
<reference evidence="1" key="2">
    <citation type="submission" date="2021-10" db="EMBL/GenBank/DDBJ databases">
        <authorList>
            <person name="Piombo E."/>
        </authorList>
    </citation>
    <scope>NUCLEOTIDE SEQUENCE</scope>
</reference>